<protein>
    <recommendedName>
        <fullName evidence="4">F-box domain-containing protein</fullName>
    </recommendedName>
</protein>
<evidence type="ECO:0000313" key="3">
    <source>
        <dbReference type="Proteomes" id="UP001271007"/>
    </source>
</evidence>
<organism evidence="2 3">
    <name type="scientific">Extremus antarcticus</name>
    <dbReference type="NCBI Taxonomy" id="702011"/>
    <lineage>
        <taxon>Eukaryota</taxon>
        <taxon>Fungi</taxon>
        <taxon>Dikarya</taxon>
        <taxon>Ascomycota</taxon>
        <taxon>Pezizomycotina</taxon>
        <taxon>Dothideomycetes</taxon>
        <taxon>Dothideomycetidae</taxon>
        <taxon>Mycosphaerellales</taxon>
        <taxon>Extremaceae</taxon>
        <taxon>Extremus</taxon>
    </lineage>
</organism>
<proteinExistence type="predicted"/>
<evidence type="ECO:0008006" key="4">
    <source>
        <dbReference type="Google" id="ProtNLM"/>
    </source>
</evidence>
<keyword evidence="3" id="KW-1185">Reference proteome</keyword>
<dbReference type="AlphaFoldDB" id="A0AAJ0LXN7"/>
<feature type="region of interest" description="Disordered" evidence="1">
    <location>
        <begin position="367"/>
        <end position="399"/>
    </location>
</feature>
<comment type="caution">
    <text evidence="2">The sequence shown here is derived from an EMBL/GenBank/DDBJ whole genome shotgun (WGS) entry which is preliminary data.</text>
</comment>
<gene>
    <name evidence="2" type="ORF">LTR09_000682</name>
</gene>
<reference evidence="2" key="1">
    <citation type="submission" date="2023-04" db="EMBL/GenBank/DDBJ databases">
        <title>Black Yeasts Isolated from many extreme environments.</title>
        <authorList>
            <person name="Coleine C."/>
            <person name="Stajich J.E."/>
            <person name="Selbmann L."/>
        </authorList>
    </citation>
    <scope>NUCLEOTIDE SEQUENCE</scope>
    <source>
        <strain evidence="2">CCFEE 5312</strain>
    </source>
</reference>
<dbReference type="InterPro" id="IPR036047">
    <property type="entry name" value="F-box-like_dom_sf"/>
</dbReference>
<evidence type="ECO:0000256" key="1">
    <source>
        <dbReference type="SAM" id="MobiDB-lite"/>
    </source>
</evidence>
<name>A0AAJ0LXN7_9PEZI</name>
<dbReference type="EMBL" id="JAWDJX010000001">
    <property type="protein sequence ID" value="KAK3059116.1"/>
    <property type="molecule type" value="Genomic_DNA"/>
</dbReference>
<dbReference type="SUPFAM" id="SSF81383">
    <property type="entry name" value="F-box domain"/>
    <property type="match status" value="1"/>
</dbReference>
<feature type="compositionally biased region" description="Polar residues" evidence="1">
    <location>
        <begin position="390"/>
        <end position="399"/>
    </location>
</feature>
<evidence type="ECO:0000313" key="2">
    <source>
        <dbReference type="EMBL" id="KAK3059116.1"/>
    </source>
</evidence>
<sequence>MCDLCRKDEQPLPPREPGTCLISLTKGQEKEALHHYCELKQAILWLDMLPNGTKLSFFSQILETRTYNERRSERSNIAQGTFGVFELSELILEHLSMRDLVAASLVNHSIRDTIEKSPKLQTKLCLRPAEPDHFLFLPFECTDRPFVPGFSCGPDGSHHRGGSQLIRASFDLLEGRKLPGITPLARRMLVCQPPVIIMEAYAQCCGSAWPVSWQAVWPSAEIHHGERKSNISLDPGSTIRSTNPTAGGLTIGHLYDCAKHVIERHRYCALADYEEMDENGFVDAGLYFFATVRLNEGDPMLESRACRRRDWVLPGEAHDDSSSGQLPIIVVGERADSTAETDANETRDRRKLLRSYAKVKRKAKYVHMRTHKAARSASGRRLAKAEGTKKTSSSKATNV</sequence>
<dbReference type="CDD" id="cd09917">
    <property type="entry name" value="F-box_SF"/>
    <property type="match status" value="1"/>
</dbReference>
<dbReference type="Proteomes" id="UP001271007">
    <property type="component" value="Unassembled WGS sequence"/>
</dbReference>
<accession>A0AAJ0LXN7</accession>